<dbReference type="GO" id="GO:0071949">
    <property type="term" value="F:FAD binding"/>
    <property type="evidence" value="ECO:0007669"/>
    <property type="project" value="TreeGrafter"/>
</dbReference>
<evidence type="ECO:0000259" key="7">
    <source>
        <dbReference type="Pfam" id="PF01619"/>
    </source>
</evidence>
<keyword evidence="4" id="KW-0642">Proline metabolism</keyword>
<evidence type="ECO:0000313" key="8">
    <source>
        <dbReference type="EMBL" id="KDN38790.1"/>
    </source>
</evidence>
<dbReference type="GeneID" id="25262033"/>
<protein>
    <recommendedName>
        <fullName evidence="2">proline dehydrogenase</fullName>
        <ecNumber evidence="2">1.5.5.2</ecNumber>
    </recommendedName>
</protein>
<name>A0A066VJM5_TILAU</name>
<dbReference type="OrthoDB" id="5464at2759"/>
<dbReference type="GO" id="GO:0010133">
    <property type="term" value="P:L-proline catabolic process to L-glutamate"/>
    <property type="evidence" value="ECO:0007669"/>
    <property type="project" value="TreeGrafter"/>
</dbReference>
<dbReference type="InParanoid" id="A0A066VJM5"/>
<dbReference type="Pfam" id="PF01619">
    <property type="entry name" value="Pro_dh"/>
    <property type="match status" value="2"/>
</dbReference>
<dbReference type="HOGENOM" id="CLU_018202_1_1_1"/>
<dbReference type="InterPro" id="IPR002872">
    <property type="entry name" value="Proline_DH_dom"/>
</dbReference>
<dbReference type="STRING" id="1037660.A0A066VJM5"/>
<keyword evidence="6" id="KW-0812">Transmembrane</keyword>
<evidence type="ECO:0000256" key="3">
    <source>
        <dbReference type="ARBA" id="ARBA00023002"/>
    </source>
</evidence>
<dbReference type="RefSeq" id="XP_013240820.1">
    <property type="nucleotide sequence ID" value="XM_013385366.1"/>
</dbReference>
<comment type="caution">
    <text evidence="8">The sequence shown here is derived from an EMBL/GenBank/DDBJ whole genome shotgun (WGS) entry which is preliminary data.</text>
</comment>
<evidence type="ECO:0000256" key="6">
    <source>
        <dbReference type="SAM" id="Phobius"/>
    </source>
</evidence>
<feature type="region of interest" description="Disordered" evidence="5">
    <location>
        <begin position="300"/>
        <end position="323"/>
    </location>
</feature>
<dbReference type="GO" id="GO:0004657">
    <property type="term" value="F:proline dehydrogenase activity"/>
    <property type="evidence" value="ECO:0007669"/>
    <property type="project" value="UniProtKB-EC"/>
</dbReference>
<evidence type="ECO:0000256" key="5">
    <source>
        <dbReference type="SAM" id="MobiDB-lite"/>
    </source>
</evidence>
<keyword evidence="6" id="KW-1133">Transmembrane helix</keyword>
<feature type="compositionally biased region" description="Low complexity" evidence="5">
    <location>
        <begin position="76"/>
        <end position="85"/>
    </location>
</feature>
<feature type="domain" description="Proline dehydrogenase" evidence="7">
    <location>
        <begin position="330"/>
        <end position="604"/>
    </location>
</feature>
<accession>A0A066VJM5</accession>
<evidence type="ECO:0000256" key="1">
    <source>
        <dbReference type="ARBA" id="ARBA00005869"/>
    </source>
</evidence>
<dbReference type="Proteomes" id="UP000027361">
    <property type="component" value="Unassembled WGS sequence"/>
</dbReference>
<keyword evidence="3" id="KW-0560">Oxidoreductase</keyword>
<feature type="transmembrane region" description="Helical" evidence="6">
    <location>
        <begin position="114"/>
        <end position="133"/>
    </location>
</feature>
<dbReference type="EC" id="1.5.5.2" evidence="2"/>
<evidence type="ECO:0000256" key="4">
    <source>
        <dbReference type="ARBA" id="ARBA00023062"/>
    </source>
</evidence>
<dbReference type="EMBL" id="JMSN01000113">
    <property type="protein sequence ID" value="KDN38790.1"/>
    <property type="molecule type" value="Genomic_DNA"/>
</dbReference>
<feature type="region of interest" description="Disordered" evidence="5">
    <location>
        <begin position="76"/>
        <end position="108"/>
    </location>
</feature>
<proteinExistence type="inferred from homology"/>
<organism evidence="8 9">
    <name type="scientific">Tilletiaria anomala (strain ATCC 24038 / CBS 436.72 / UBC 951)</name>
    <dbReference type="NCBI Taxonomy" id="1037660"/>
    <lineage>
        <taxon>Eukaryota</taxon>
        <taxon>Fungi</taxon>
        <taxon>Dikarya</taxon>
        <taxon>Basidiomycota</taxon>
        <taxon>Ustilaginomycotina</taxon>
        <taxon>Exobasidiomycetes</taxon>
        <taxon>Georgefischeriales</taxon>
        <taxon>Tilletiariaceae</taxon>
        <taxon>Tilletiaria</taxon>
    </lineage>
</organism>
<dbReference type="AlphaFoldDB" id="A0A066VJM5"/>
<feature type="domain" description="Proline dehydrogenase" evidence="7">
    <location>
        <begin position="726"/>
        <end position="790"/>
    </location>
</feature>
<comment type="similarity">
    <text evidence="1">Belongs to the proline oxidase family.</text>
</comment>
<dbReference type="InterPro" id="IPR015659">
    <property type="entry name" value="Proline_oxidase"/>
</dbReference>
<reference evidence="8 9" key="1">
    <citation type="submission" date="2014-05" db="EMBL/GenBank/DDBJ databases">
        <title>Draft genome sequence of a rare smut relative, Tilletiaria anomala UBC 951.</title>
        <authorList>
            <consortium name="DOE Joint Genome Institute"/>
            <person name="Toome M."/>
            <person name="Kuo A."/>
            <person name="Henrissat B."/>
            <person name="Lipzen A."/>
            <person name="Tritt A."/>
            <person name="Yoshinaga Y."/>
            <person name="Zane M."/>
            <person name="Barry K."/>
            <person name="Grigoriev I.V."/>
            <person name="Spatafora J.W."/>
            <person name="Aimea M.C."/>
        </authorList>
    </citation>
    <scope>NUCLEOTIDE SEQUENCE [LARGE SCALE GENOMIC DNA]</scope>
    <source>
        <strain evidence="8 9">UBC 951</strain>
    </source>
</reference>
<dbReference type="PANTHER" id="PTHR13914">
    <property type="entry name" value="PROLINE OXIDASE"/>
    <property type="match status" value="1"/>
</dbReference>
<dbReference type="GO" id="GO:0005739">
    <property type="term" value="C:mitochondrion"/>
    <property type="evidence" value="ECO:0007669"/>
    <property type="project" value="TreeGrafter"/>
</dbReference>
<gene>
    <name evidence="8" type="ORF">K437DRAFT_20536</name>
</gene>
<keyword evidence="9" id="KW-1185">Reference proteome</keyword>
<evidence type="ECO:0000256" key="2">
    <source>
        <dbReference type="ARBA" id="ARBA00012695"/>
    </source>
</evidence>
<dbReference type="InterPro" id="IPR029041">
    <property type="entry name" value="FAD-linked_oxidoreductase-like"/>
</dbReference>
<sequence length="820" mass="86989">MMPSPLLRLVARSAQRGGRPGAASCASRPAHAATPQARTAACYAAVACAPHTLYHSPRSTTAAAWRAKLPIARRLSPSPSSLRSLHGGCSGDPSSKQGQEDTRNASGCGRQRQVVNIAATVAAIGLLLLTLYAPSGTGAAILAEMLPSEQQPQSFFELETESASESGSFYPGSTPVPFQQAHLQPVGAEQLTYVDPRPFRHMHLSALLSRYAVFVMCCFPRLVECAPGLLDWTLDGAGSRVPGVKRATEAVVRATFFKQFVGAESAQECIPLLAQLSRDNLAALFAFSVEMIETKGGGTANLEHMPPQSAGTAAAAERLSGGEGGGGDSKYIYDSIIDALIESVDVAAAFAARPAWADCTSDDERALLASRPPRDGSTMVAIKLSGVLKDPSVLERASAAIVPREHFSAPPQPLPPPAAAASGGGALAIPIAALQHKHPADVAALKELWAGLRRLALRAQRADNVRLVVDAEYSWFQPAIDAMYEALAAEFNRLPPPATGAEAWYKRAWGRALFGHDGGAAGTAVPGQVRGPLVFNTFQAYLRRTPSHLAASLERARAGGYTLGVKLVRGAYVEQENAQWATKDVSPPPPSTQAERDVGFAATAHEWHSPVWRSKTLTDRCYDGCAVRLVEEVAMDMRKPGASTDADAAWPRLSVIFATHNWQSAMKITRRMLESGLVQPPTPETLLGKELEVAAASNASALANANAGASANAVKPELVLLQVAPGVRGRICFGQLLGMADSLTRRLQLAFDPVSGGAGPHMVLKYIPYGSLSLVIPYLTRRAIENKSVMQGSGEQAGAAAYERKLAGKEIRRRLLPFLP</sequence>
<dbReference type="Gene3D" id="3.20.20.220">
    <property type="match status" value="1"/>
</dbReference>
<evidence type="ECO:0000313" key="9">
    <source>
        <dbReference type="Proteomes" id="UP000027361"/>
    </source>
</evidence>
<dbReference type="SUPFAM" id="SSF51730">
    <property type="entry name" value="FAD-linked oxidoreductase"/>
    <property type="match status" value="2"/>
</dbReference>
<dbReference type="PANTHER" id="PTHR13914:SF0">
    <property type="entry name" value="PROLINE DEHYDROGENASE 1, MITOCHONDRIAL"/>
    <property type="match status" value="1"/>
</dbReference>
<keyword evidence="6" id="KW-0472">Membrane</keyword>